<dbReference type="FunFam" id="1.25.40.10:FF:000442">
    <property type="entry name" value="Pentatricopeptide repeat-containing protein At3g49710"/>
    <property type="match status" value="1"/>
</dbReference>
<protein>
    <recommendedName>
        <fullName evidence="5">Pentatricopeptide repeat-containing protein</fullName>
    </recommendedName>
</protein>
<evidence type="ECO:0000313" key="3">
    <source>
        <dbReference type="EMBL" id="CAL1404807.1"/>
    </source>
</evidence>
<evidence type="ECO:0008006" key="5">
    <source>
        <dbReference type="Google" id="ProtNLM"/>
    </source>
</evidence>
<dbReference type="AlphaFoldDB" id="A0AAV2G3G1"/>
<proteinExistence type="predicted"/>
<feature type="repeat" description="PPR" evidence="2">
    <location>
        <begin position="172"/>
        <end position="206"/>
    </location>
</feature>
<dbReference type="InterPro" id="IPR046960">
    <property type="entry name" value="PPR_At4g14850-like_plant"/>
</dbReference>
<dbReference type="EMBL" id="OZ034821">
    <property type="protein sequence ID" value="CAL1404807.1"/>
    <property type="molecule type" value="Genomic_DNA"/>
</dbReference>
<evidence type="ECO:0000313" key="4">
    <source>
        <dbReference type="Proteomes" id="UP001497516"/>
    </source>
</evidence>
<dbReference type="GO" id="GO:0009451">
    <property type="term" value="P:RNA modification"/>
    <property type="evidence" value="ECO:0007669"/>
    <property type="project" value="InterPro"/>
</dbReference>
<dbReference type="GO" id="GO:0003723">
    <property type="term" value="F:RNA binding"/>
    <property type="evidence" value="ECO:0007669"/>
    <property type="project" value="InterPro"/>
</dbReference>
<dbReference type="InterPro" id="IPR011990">
    <property type="entry name" value="TPR-like_helical_dom_sf"/>
</dbReference>
<dbReference type="PROSITE" id="PS51375">
    <property type="entry name" value="PPR"/>
    <property type="match status" value="5"/>
</dbReference>
<name>A0AAV2G3G1_9ROSI</name>
<dbReference type="Pfam" id="PF01535">
    <property type="entry name" value="PPR"/>
    <property type="match status" value="7"/>
</dbReference>
<keyword evidence="1" id="KW-0677">Repeat</keyword>
<feature type="repeat" description="PPR" evidence="2">
    <location>
        <begin position="411"/>
        <end position="445"/>
    </location>
</feature>
<feature type="repeat" description="PPR" evidence="2">
    <location>
        <begin position="69"/>
        <end position="103"/>
    </location>
</feature>
<feature type="repeat" description="PPR" evidence="2">
    <location>
        <begin position="140"/>
        <end position="170"/>
    </location>
</feature>
<evidence type="ECO:0000256" key="2">
    <source>
        <dbReference type="PROSITE-ProRule" id="PRU00708"/>
    </source>
</evidence>
<gene>
    <name evidence="3" type="ORF">LTRI10_LOCUS44629</name>
</gene>
<feature type="repeat" description="PPR" evidence="2">
    <location>
        <begin position="512"/>
        <end position="546"/>
    </location>
</feature>
<keyword evidence="4" id="KW-1185">Reference proteome</keyword>
<dbReference type="Pfam" id="PF12854">
    <property type="entry name" value="PPR_1"/>
    <property type="match status" value="1"/>
</dbReference>
<dbReference type="FunFam" id="1.25.40.10:FF:000285">
    <property type="entry name" value="Pentatricopeptide repeat-containing protein, chloroplastic"/>
    <property type="match status" value="1"/>
</dbReference>
<dbReference type="InterPro" id="IPR046848">
    <property type="entry name" value="E_motif"/>
</dbReference>
<dbReference type="PANTHER" id="PTHR47926:SF342">
    <property type="entry name" value="TETRATRICOPEPTIDE-LIKE HELICAL DOMAIN-CONTAINING PROTEIN-RELATED"/>
    <property type="match status" value="1"/>
</dbReference>
<dbReference type="Pfam" id="PF13041">
    <property type="entry name" value="PPR_2"/>
    <property type="match status" value="1"/>
</dbReference>
<sequence>MDLKYIVEALRCCRRLHALQRGKSFHSHLIKTGFSPGDVYMMNNLITLYSDFTQLNDARKLFDEMPVRNIVTWTSVVYACTRSGKPHDAIELFNKMSDAQSVMPTGFMYSAVLKACGLVGDVQLGRQIHERIRQENLEEDVVLMNTLLHMYVKCGRLSDARRVFDGMLSVANTTSWNTLISGYCGQGLMKEAVDLFQQMPDPNVASWNTVIAGLADNGSISTLEFVGKMHKEGLKLDEFTFPCALKTCGGYVGFLAMGKQIHCYALKSGFEACCYTLSALVDMYSNSNALDEAVRLFESYCTRNGSNCLSLSFWNAMISGYVENDKHIQALNLLSSIHHSGVLFDSYTWSSALKVCINLFHFRLGVQVHGLIVISGYELDCVVGSILTDLYAKFGKMKDSFAVFDRLTEKDSIAWSGLIIGCTKAGVSSETFSLFRDMVSLGLEVDQYVVSAMLKVCSSVSSLGKGKQIHAFCIKAGYETESVAATALVDMYSKCGEIEASIALFNGLSDRDVVCWTGIIVGCGQNGKANEALEIFQEMIKSGVHPNEVTFLGLLAACRHAGLVEDGWRLFQSMRSDHGLEPQVEHYYCMVELLGQAGLLKEARKLISEMPLRPNKTIWSSLLAACVTHKNSEMISGIAENLRVAFPDDPSVYVMVSNAYATMEMWDDLNRVRETAKASGVKEAGRSWIEMAG</sequence>
<organism evidence="3 4">
    <name type="scientific">Linum trigynum</name>
    <dbReference type="NCBI Taxonomy" id="586398"/>
    <lineage>
        <taxon>Eukaryota</taxon>
        <taxon>Viridiplantae</taxon>
        <taxon>Streptophyta</taxon>
        <taxon>Embryophyta</taxon>
        <taxon>Tracheophyta</taxon>
        <taxon>Spermatophyta</taxon>
        <taxon>Magnoliopsida</taxon>
        <taxon>eudicotyledons</taxon>
        <taxon>Gunneridae</taxon>
        <taxon>Pentapetalae</taxon>
        <taxon>rosids</taxon>
        <taxon>fabids</taxon>
        <taxon>Malpighiales</taxon>
        <taxon>Linaceae</taxon>
        <taxon>Linum</taxon>
    </lineage>
</organism>
<dbReference type="InterPro" id="IPR002885">
    <property type="entry name" value="PPR_rpt"/>
</dbReference>
<dbReference type="FunFam" id="1.25.40.10:FF:000090">
    <property type="entry name" value="Pentatricopeptide repeat-containing protein, chloroplastic"/>
    <property type="match status" value="1"/>
</dbReference>
<evidence type="ECO:0000256" key="1">
    <source>
        <dbReference type="ARBA" id="ARBA00022737"/>
    </source>
</evidence>
<accession>A0AAV2G3G1</accession>
<dbReference type="PANTHER" id="PTHR47926">
    <property type="entry name" value="PENTATRICOPEPTIDE REPEAT-CONTAINING PROTEIN"/>
    <property type="match status" value="1"/>
</dbReference>
<dbReference type="Proteomes" id="UP001497516">
    <property type="component" value="Chromosome 8"/>
</dbReference>
<reference evidence="3 4" key="1">
    <citation type="submission" date="2024-04" db="EMBL/GenBank/DDBJ databases">
        <authorList>
            <person name="Fracassetti M."/>
        </authorList>
    </citation>
    <scope>NUCLEOTIDE SEQUENCE [LARGE SCALE GENOMIC DNA]</scope>
</reference>
<dbReference type="Pfam" id="PF20431">
    <property type="entry name" value="E_motif"/>
    <property type="match status" value="1"/>
</dbReference>
<dbReference type="Gene3D" id="1.25.40.10">
    <property type="entry name" value="Tetratricopeptide repeat domain"/>
    <property type="match status" value="4"/>
</dbReference>
<dbReference type="NCBIfam" id="TIGR00756">
    <property type="entry name" value="PPR"/>
    <property type="match status" value="6"/>
</dbReference>